<proteinExistence type="predicted"/>
<dbReference type="InterPro" id="IPR006311">
    <property type="entry name" value="TAT_signal"/>
</dbReference>
<dbReference type="PROSITE" id="PS51318">
    <property type="entry name" value="TAT"/>
    <property type="match status" value="1"/>
</dbReference>
<gene>
    <name evidence="1" type="ORF">ACFO8M_12725</name>
</gene>
<keyword evidence="2" id="KW-1185">Reference proteome</keyword>
<reference evidence="2" key="1">
    <citation type="journal article" date="2019" name="Int. J. Syst. Evol. Microbiol.">
        <title>The Global Catalogue of Microorganisms (GCM) 10K type strain sequencing project: providing services to taxonomists for standard genome sequencing and annotation.</title>
        <authorList>
            <consortium name="The Broad Institute Genomics Platform"/>
            <consortium name="The Broad Institute Genome Sequencing Center for Infectious Disease"/>
            <person name="Wu L."/>
            <person name="Ma J."/>
        </authorList>
    </citation>
    <scope>NUCLEOTIDE SEQUENCE [LARGE SCALE GENOMIC DNA]</scope>
    <source>
        <strain evidence="2">CGMCC 4.7396</strain>
    </source>
</reference>
<evidence type="ECO:0000313" key="1">
    <source>
        <dbReference type="EMBL" id="MFC3493349.1"/>
    </source>
</evidence>
<dbReference type="EMBL" id="JBHRWO010000010">
    <property type="protein sequence ID" value="MFC3493349.1"/>
    <property type="molecule type" value="Genomic_DNA"/>
</dbReference>
<accession>A0ABV7Q0Q4</accession>
<dbReference type="RefSeq" id="WP_387975559.1">
    <property type="nucleotide sequence ID" value="NZ_JBHRWO010000010.1"/>
</dbReference>
<protein>
    <submittedName>
        <fullName evidence="1">Uncharacterized protein</fullName>
    </submittedName>
</protein>
<evidence type="ECO:0000313" key="2">
    <source>
        <dbReference type="Proteomes" id="UP001595712"/>
    </source>
</evidence>
<organism evidence="1 2">
    <name type="scientific">Glycomyces rhizosphaerae</name>
    <dbReference type="NCBI Taxonomy" id="2054422"/>
    <lineage>
        <taxon>Bacteria</taxon>
        <taxon>Bacillati</taxon>
        <taxon>Actinomycetota</taxon>
        <taxon>Actinomycetes</taxon>
        <taxon>Glycomycetales</taxon>
        <taxon>Glycomycetaceae</taxon>
        <taxon>Glycomyces</taxon>
    </lineage>
</organism>
<name>A0ABV7Q0Q4_9ACTN</name>
<dbReference type="Proteomes" id="UP001595712">
    <property type="component" value="Unassembled WGS sequence"/>
</dbReference>
<comment type="caution">
    <text evidence="1">The sequence shown here is derived from an EMBL/GenBank/DDBJ whole genome shotgun (WGS) entry which is preliminary data.</text>
</comment>
<sequence length="319" mass="32791">MAVPEPLGLTRRTVLTGAAALFAAGTAGLTVPRPARAAALPQIRAAAAGWIGRGGELLVLTADPATETDFALRLLTAAADPEGTAELGPSLPLPLPAGFHPHSMAALGDALWITGAVERVPGEVRPALIWIDEATAEYAELPVPKAIRSGIATAIAPVGDRGLAVVIEGCPDPHLTAISRSHLAVSKNHGRTWTGRPLASGLGEGYGTVLTETDHGLFIAVVDGDGTQTVRTTGKTGVLKQAARLPDAGRPMAAVAASDHVSVFSDRDGTVAQTRFTAEGDVLESSPDCGCRGEILAVPGRRGTWLETDGSTIHIRSTD</sequence>